<dbReference type="InterPro" id="IPR013783">
    <property type="entry name" value="Ig-like_fold"/>
</dbReference>
<dbReference type="RefSeq" id="XP_050928649.1">
    <property type="nucleotide sequence ID" value="XM_051072692.1"/>
</dbReference>
<dbReference type="SUPFAM" id="SSF48726">
    <property type="entry name" value="Immunoglobulin"/>
    <property type="match status" value="1"/>
</dbReference>
<organism evidence="6 7">
    <name type="scientific">Lates calcarifer</name>
    <name type="common">Barramundi</name>
    <name type="synonym">Holocentrus calcarifer</name>
    <dbReference type="NCBI Taxonomy" id="8187"/>
    <lineage>
        <taxon>Eukaryota</taxon>
        <taxon>Metazoa</taxon>
        <taxon>Chordata</taxon>
        <taxon>Craniata</taxon>
        <taxon>Vertebrata</taxon>
        <taxon>Euteleostomi</taxon>
        <taxon>Actinopterygii</taxon>
        <taxon>Neopterygii</taxon>
        <taxon>Teleostei</taxon>
        <taxon>Neoteleostei</taxon>
        <taxon>Acanthomorphata</taxon>
        <taxon>Carangaria</taxon>
        <taxon>Carangaria incertae sedis</taxon>
        <taxon>Centropomidae</taxon>
        <taxon>Lates</taxon>
    </lineage>
</organism>
<feature type="chain" id="PRO_5042531244" evidence="4">
    <location>
        <begin position="23"/>
        <end position="146"/>
    </location>
</feature>
<dbReference type="GO" id="GO:0005102">
    <property type="term" value="F:signaling receptor binding"/>
    <property type="evidence" value="ECO:0007669"/>
    <property type="project" value="TreeGrafter"/>
</dbReference>
<comment type="subcellular location">
    <subcellularLocation>
        <location evidence="1">Membrane</location>
    </subcellularLocation>
</comment>
<dbReference type="InterPro" id="IPR007110">
    <property type="entry name" value="Ig-like_dom"/>
</dbReference>
<dbReference type="GeneID" id="127142763"/>
<feature type="domain" description="Ig-like" evidence="5">
    <location>
        <begin position="18"/>
        <end position="132"/>
    </location>
</feature>
<evidence type="ECO:0000256" key="4">
    <source>
        <dbReference type="SAM" id="SignalP"/>
    </source>
</evidence>
<evidence type="ECO:0000259" key="5">
    <source>
        <dbReference type="PROSITE" id="PS50835"/>
    </source>
</evidence>
<dbReference type="AlphaFoldDB" id="A0AAJ8DRW5"/>
<dbReference type="PROSITE" id="PS50835">
    <property type="entry name" value="IG_LIKE"/>
    <property type="match status" value="1"/>
</dbReference>
<dbReference type="PANTHER" id="PTHR24100">
    <property type="entry name" value="BUTYROPHILIN"/>
    <property type="match status" value="1"/>
</dbReference>
<dbReference type="InterPro" id="IPR013106">
    <property type="entry name" value="Ig_V-set"/>
</dbReference>
<evidence type="ECO:0000313" key="7">
    <source>
        <dbReference type="RefSeq" id="XP_050928649.1"/>
    </source>
</evidence>
<dbReference type="InterPro" id="IPR003599">
    <property type="entry name" value="Ig_sub"/>
</dbReference>
<keyword evidence="3" id="KW-0393">Immunoglobulin domain</keyword>
<dbReference type="GO" id="GO:0050852">
    <property type="term" value="P:T cell receptor signaling pathway"/>
    <property type="evidence" value="ECO:0007669"/>
    <property type="project" value="TreeGrafter"/>
</dbReference>
<dbReference type="Pfam" id="PF07686">
    <property type="entry name" value="V-set"/>
    <property type="match status" value="1"/>
</dbReference>
<evidence type="ECO:0000256" key="2">
    <source>
        <dbReference type="ARBA" id="ARBA00023136"/>
    </source>
</evidence>
<dbReference type="PANTHER" id="PTHR24100:SF151">
    <property type="entry name" value="ICOS LIGAND"/>
    <property type="match status" value="1"/>
</dbReference>
<protein>
    <submittedName>
        <fullName evidence="7">V-set domain containing T-cell activation inhibitor 1-like</fullName>
    </submittedName>
</protein>
<reference evidence="7" key="1">
    <citation type="submission" date="2025-08" db="UniProtKB">
        <authorList>
            <consortium name="RefSeq"/>
        </authorList>
    </citation>
    <scope>IDENTIFICATION</scope>
    <source>
        <tissue evidence="7">Brain</tissue>
    </source>
</reference>
<feature type="signal peptide" evidence="4">
    <location>
        <begin position="1"/>
        <end position="22"/>
    </location>
</feature>
<gene>
    <name evidence="7" type="primary">LOC127142763</name>
</gene>
<sequence>MFSSALIVSVFLFTCFLTSVDSADSTEITVKPGEDVLLHCQGPRDDTIIVLKWIGLYPESEGYVFYYIKKDLNDEYQHPSFRGRVELRDPEMKNGDASVILKNVNINDAGRYECYVRKNNTGSSTEFNNTISLKVESGEFVESRLR</sequence>
<dbReference type="InterPro" id="IPR050504">
    <property type="entry name" value="IgSF_BTN/MOG"/>
</dbReference>
<dbReference type="GO" id="GO:0001817">
    <property type="term" value="P:regulation of cytokine production"/>
    <property type="evidence" value="ECO:0007669"/>
    <property type="project" value="TreeGrafter"/>
</dbReference>
<keyword evidence="4" id="KW-0732">Signal</keyword>
<keyword evidence="2" id="KW-0472">Membrane</keyword>
<dbReference type="GO" id="GO:0009897">
    <property type="term" value="C:external side of plasma membrane"/>
    <property type="evidence" value="ECO:0007669"/>
    <property type="project" value="TreeGrafter"/>
</dbReference>
<dbReference type="Proteomes" id="UP000694890">
    <property type="component" value="Linkage group LG9"/>
</dbReference>
<evidence type="ECO:0000313" key="6">
    <source>
        <dbReference type="Proteomes" id="UP000694890"/>
    </source>
</evidence>
<accession>A0AAJ8DRW5</accession>
<dbReference type="SMART" id="SM00409">
    <property type="entry name" value="IG"/>
    <property type="match status" value="1"/>
</dbReference>
<dbReference type="KEGG" id="lcf:127142763"/>
<evidence type="ECO:0000256" key="3">
    <source>
        <dbReference type="ARBA" id="ARBA00023319"/>
    </source>
</evidence>
<proteinExistence type="predicted"/>
<dbReference type="InterPro" id="IPR036179">
    <property type="entry name" value="Ig-like_dom_sf"/>
</dbReference>
<name>A0AAJ8DRW5_LATCA</name>
<dbReference type="Gene3D" id="2.60.40.10">
    <property type="entry name" value="Immunoglobulins"/>
    <property type="match status" value="1"/>
</dbReference>
<evidence type="ECO:0000256" key="1">
    <source>
        <dbReference type="ARBA" id="ARBA00004370"/>
    </source>
</evidence>